<dbReference type="PANTHER" id="PTHR18964">
    <property type="entry name" value="ROK (REPRESSOR, ORF, KINASE) FAMILY"/>
    <property type="match status" value="1"/>
</dbReference>
<dbReference type="InterPro" id="IPR043129">
    <property type="entry name" value="ATPase_NBD"/>
</dbReference>
<sequence length="387" mass="39380">MHTGRAPTRAVLTSELGVTRATAGAVAAELEALGLIQVDSRPGAGAGHQGRPSHRLAVDPDGPVVLAGQVHADGFRAALVGLGGRIVATVPGSMAVPADPAHVLGAVVEAGARLLRETGRRCVGAGLAVPSAVAEPEGTVALNPLHLEWPRGTHVRGAFTRALTAAGLTGDTEAFGRIGNDVNLAALAEHRHGAGRGARHLLCVATGHRGVGGALVIDGRLHTGSSGLALEVGHLTVNPDGGRLCHCGSRGCLDVETDPLAFLTTAGRVPGPEVSLLQQSRDLLRDEPGDPAVRAAVGILTDRLGQGLAGLVNILNPDRIILGGLHRDLLAADPERLAAVVAERSLWGRGGEVPIAECSLDHDSLVGAAELAWQPVLDDPLRLAGGA</sequence>
<dbReference type="Gene3D" id="1.10.10.10">
    <property type="entry name" value="Winged helix-like DNA-binding domain superfamily/Winged helix DNA-binding domain"/>
    <property type="match status" value="1"/>
</dbReference>
<dbReference type="Proteomes" id="UP000466345">
    <property type="component" value="Unassembled WGS sequence"/>
</dbReference>
<evidence type="ECO:0000313" key="2">
    <source>
        <dbReference type="EMBL" id="MQY11707.1"/>
    </source>
</evidence>
<keyword evidence="2" id="KW-0418">Kinase</keyword>
<dbReference type="EMBL" id="WEGJ01000004">
    <property type="protein sequence ID" value="MQY11707.1"/>
    <property type="molecule type" value="Genomic_DNA"/>
</dbReference>
<keyword evidence="3" id="KW-1185">Reference proteome</keyword>
<protein>
    <submittedName>
        <fullName evidence="2">N-acetylmannosamine kinase</fullName>
        <ecNumber evidence="2">2.7.1.60</ecNumber>
    </submittedName>
</protein>
<dbReference type="InterPro" id="IPR000600">
    <property type="entry name" value="ROK"/>
</dbReference>
<organism evidence="2 3">
    <name type="scientific">Streptomyces smaragdinus</name>
    <dbReference type="NCBI Taxonomy" id="2585196"/>
    <lineage>
        <taxon>Bacteria</taxon>
        <taxon>Bacillati</taxon>
        <taxon>Actinomycetota</taxon>
        <taxon>Actinomycetes</taxon>
        <taxon>Kitasatosporales</taxon>
        <taxon>Streptomycetaceae</taxon>
        <taxon>Streptomyces</taxon>
    </lineage>
</organism>
<dbReference type="Pfam" id="PF00480">
    <property type="entry name" value="ROK"/>
    <property type="match status" value="1"/>
</dbReference>
<dbReference type="Gene3D" id="3.30.420.40">
    <property type="match status" value="2"/>
</dbReference>
<dbReference type="EC" id="2.7.1.60" evidence="2"/>
<keyword evidence="2" id="KW-0808">Transferase</keyword>
<dbReference type="SUPFAM" id="SSF53067">
    <property type="entry name" value="Actin-like ATPase domain"/>
    <property type="match status" value="2"/>
</dbReference>
<proteinExistence type="inferred from homology"/>
<reference evidence="2 3" key="1">
    <citation type="submission" date="2019-10" db="EMBL/GenBank/DDBJ databases">
        <title>Streptomyces smaragdinus sp. nov. and Streptomyces fabii sp. nov., isolated from the gut of fungus growing-termite Macrotermes natalensis.</title>
        <authorList>
            <person name="Schwitalla J."/>
            <person name="Benndorf R."/>
            <person name="Martin K."/>
            <person name="De Beer W."/>
            <person name="Kaster A.-K."/>
            <person name="Vollmers J."/>
            <person name="Poulsen M."/>
            <person name="Beemelmanns C."/>
        </authorList>
    </citation>
    <scope>NUCLEOTIDE SEQUENCE [LARGE SCALE GENOMIC DNA]</scope>
    <source>
        <strain evidence="2 3">RB5</strain>
    </source>
</reference>
<comment type="caution">
    <text evidence="2">The sequence shown here is derived from an EMBL/GenBank/DDBJ whole genome shotgun (WGS) entry which is preliminary data.</text>
</comment>
<accession>A0A7K0CE03</accession>
<dbReference type="PANTHER" id="PTHR18964:SF149">
    <property type="entry name" value="BIFUNCTIONAL UDP-N-ACETYLGLUCOSAMINE 2-EPIMERASE_N-ACETYLMANNOSAMINE KINASE"/>
    <property type="match status" value="1"/>
</dbReference>
<evidence type="ECO:0000313" key="3">
    <source>
        <dbReference type="Proteomes" id="UP000466345"/>
    </source>
</evidence>
<name>A0A7K0CE03_9ACTN</name>
<dbReference type="InterPro" id="IPR036388">
    <property type="entry name" value="WH-like_DNA-bd_sf"/>
</dbReference>
<dbReference type="AlphaFoldDB" id="A0A7K0CE03"/>
<dbReference type="GO" id="GO:0009384">
    <property type="term" value="F:N-acylmannosamine kinase activity"/>
    <property type="evidence" value="ECO:0007669"/>
    <property type="project" value="UniProtKB-EC"/>
</dbReference>
<gene>
    <name evidence="2" type="primary">nanK</name>
    <name evidence="2" type="ORF">SRB5_18260</name>
</gene>
<evidence type="ECO:0000256" key="1">
    <source>
        <dbReference type="ARBA" id="ARBA00006479"/>
    </source>
</evidence>
<comment type="similarity">
    <text evidence="1">Belongs to the ROK (NagC/XylR) family.</text>
</comment>